<reference evidence="13 14" key="1">
    <citation type="submission" date="2024-02" db="EMBL/GenBank/DDBJ databases">
        <authorList>
            <person name="Chen Y."/>
            <person name="Shah S."/>
            <person name="Dougan E. K."/>
            <person name="Thang M."/>
            <person name="Chan C."/>
        </authorList>
    </citation>
    <scope>NUCLEOTIDE SEQUENCE [LARGE SCALE GENOMIC DNA]</scope>
</reference>
<dbReference type="Proteomes" id="UP001642464">
    <property type="component" value="Unassembled WGS sequence"/>
</dbReference>
<evidence type="ECO:0000256" key="11">
    <source>
        <dbReference type="SAM" id="MobiDB-lite"/>
    </source>
</evidence>
<evidence type="ECO:0000313" key="13">
    <source>
        <dbReference type="EMBL" id="CAK9033207.1"/>
    </source>
</evidence>
<evidence type="ECO:0000256" key="7">
    <source>
        <dbReference type="ARBA" id="ARBA00022989"/>
    </source>
</evidence>
<dbReference type="EMBL" id="CAXAMM010014224">
    <property type="protein sequence ID" value="CAK9033207.1"/>
    <property type="molecule type" value="Genomic_DNA"/>
</dbReference>
<evidence type="ECO:0000256" key="4">
    <source>
        <dbReference type="ARBA" id="ARBA00022692"/>
    </source>
</evidence>
<feature type="repeat" description="Solcar" evidence="10">
    <location>
        <begin position="545"/>
        <end position="628"/>
    </location>
</feature>
<keyword evidence="5" id="KW-0677">Repeat</keyword>
<evidence type="ECO:0000256" key="10">
    <source>
        <dbReference type="PROSITE-ProRule" id="PRU00282"/>
    </source>
</evidence>
<keyword evidence="3" id="KW-0813">Transport</keyword>
<dbReference type="PANTHER" id="PTHR45671:SF12">
    <property type="entry name" value="MITOCHONDRIAL PHOSPHATE CARRIER PROTEIN"/>
    <property type="match status" value="1"/>
</dbReference>
<protein>
    <submittedName>
        <fullName evidence="13">Mitochondrial substrate carrier family protein N (Solute carrier family 25 member 3 homolog)</fullName>
    </submittedName>
</protein>
<keyword evidence="6" id="KW-0999">Mitochondrion inner membrane</keyword>
<feature type="repeat" description="Solcar" evidence="10">
    <location>
        <begin position="346"/>
        <end position="436"/>
    </location>
</feature>
<sequence length="642" mass="71111">MSEIFNSDPFVPPALAAPATRTRSAPSHRPVWEQNERRGSLPWLKGCGYALPLCVTWAEVEFFDALTASAHVARRTGARSVLRAASRREVAAALVAAAELPSAASAENQTLGLSWLPIDEEPQTEEIFERFESDKQWSVDFIVYLARILLNYDQGSAAWWHREVVPTVDATLPARAASAVEQQRWQQQRAAKLRDVFADYAASVEIGLRRYQEEGRRKSGLLKKLVDRYGETQEGRRQLALAFTLLEDQPLELLSSLLSSLQLDNRLQAVFSPALSDYLAMDPTRLLPNTQFPVWNGGLQRWVIPGFQKAQPYKSAFDEMDQGAAVSVFGVRGAEVVTKERQLNPQDYALFALSGAFGCSLTHSLVIPLDVVKTRLQTSPGRFKNANLLSGMQEIYQEEGLGGGLGGLLAGWEPTILGYLWYGITVYPGYEFFKRLFLSLFPQEELRVLLVLLSGAVATVFACFGVCPAEACRIRMVADPELNSLGLLKVIQVISEQDGPGVFYDGLSTLLVRQVLFGMMKFLVFDYFADFVFDLQPVLAEKVETQLLVSLLSGAVAGIASSIVSQPADTILTRMNQSEGRAFFFDTGREIWAERGLGGFFAGLGSRSVWAACIISGQFFLYDLCKSFLGVKDLRMFLNVQV</sequence>
<keyword evidence="7 12" id="KW-1133">Transmembrane helix</keyword>
<dbReference type="PROSITE" id="PS50920">
    <property type="entry name" value="SOLCAR"/>
    <property type="match status" value="3"/>
</dbReference>
<evidence type="ECO:0000256" key="2">
    <source>
        <dbReference type="ARBA" id="ARBA00006375"/>
    </source>
</evidence>
<feature type="repeat" description="Solcar" evidence="10">
    <location>
        <begin position="446"/>
        <end position="531"/>
    </location>
</feature>
<evidence type="ECO:0000256" key="8">
    <source>
        <dbReference type="ARBA" id="ARBA00023128"/>
    </source>
</evidence>
<evidence type="ECO:0000256" key="3">
    <source>
        <dbReference type="ARBA" id="ARBA00022448"/>
    </source>
</evidence>
<dbReference type="Gene3D" id="1.50.40.10">
    <property type="entry name" value="Mitochondrial carrier domain"/>
    <property type="match status" value="2"/>
</dbReference>
<comment type="caution">
    <text evidence="13">The sequence shown here is derived from an EMBL/GenBank/DDBJ whole genome shotgun (WGS) entry which is preliminary data.</text>
</comment>
<organism evidence="13 14">
    <name type="scientific">Durusdinium trenchii</name>
    <dbReference type="NCBI Taxonomy" id="1381693"/>
    <lineage>
        <taxon>Eukaryota</taxon>
        <taxon>Sar</taxon>
        <taxon>Alveolata</taxon>
        <taxon>Dinophyceae</taxon>
        <taxon>Suessiales</taxon>
        <taxon>Symbiodiniaceae</taxon>
        <taxon>Durusdinium</taxon>
    </lineage>
</organism>
<dbReference type="PANTHER" id="PTHR45671">
    <property type="entry name" value="SOLUTE CARRIER FAMILY 25 (MITOCHONDRIAL CARRIER PHOSPHATE CARRIER), MEMBER 3, LIKE-RELATED-RELATED"/>
    <property type="match status" value="1"/>
</dbReference>
<proteinExistence type="inferred from homology"/>
<name>A0ABP0L214_9DINO</name>
<evidence type="ECO:0000256" key="9">
    <source>
        <dbReference type="ARBA" id="ARBA00023136"/>
    </source>
</evidence>
<dbReference type="InterPro" id="IPR023395">
    <property type="entry name" value="MCP_dom_sf"/>
</dbReference>
<dbReference type="Pfam" id="PF00153">
    <property type="entry name" value="Mito_carr"/>
    <property type="match status" value="3"/>
</dbReference>
<feature type="transmembrane region" description="Helical" evidence="12">
    <location>
        <begin position="446"/>
        <end position="467"/>
    </location>
</feature>
<evidence type="ECO:0000256" key="5">
    <source>
        <dbReference type="ARBA" id="ARBA00022737"/>
    </source>
</evidence>
<evidence type="ECO:0000313" key="14">
    <source>
        <dbReference type="Proteomes" id="UP001642464"/>
    </source>
</evidence>
<comment type="similarity">
    <text evidence="2">Belongs to the mitochondrial carrier (TC 2.A.29) family.</text>
</comment>
<comment type="subcellular location">
    <subcellularLocation>
        <location evidence="1">Mitochondrion inner membrane</location>
        <topology evidence="1">Multi-pass membrane protein</topology>
    </subcellularLocation>
</comment>
<evidence type="ECO:0000256" key="1">
    <source>
        <dbReference type="ARBA" id="ARBA00004448"/>
    </source>
</evidence>
<evidence type="ECO:0000256" key="12">
    <source>
        <dbReference type="SAM" id="Phobius"/>
    </source>
</evidence>
<feature type="compositionally biased region" description="Low complexity" evidence="11">
    <location>
        <begin position="13"/>
        <end position="27"/>
    </location>
</feature>
<keyword evidence="4 10" id="KW-0812">Transmembrane</keyword>
<gene>
    <name evidence="13" type="ORF">SCF082_LOCUS20387</name>
</gene>
<dbReference type="InterPro" id="IPR018108">
    <property type="entry name" value="MCP_transmembrane"/>
</dbReference>
<evidence type="ECO:0000256" key="6">
    <source>
        <dbReference type="ARBA" id="ARBA00022792"/>
    </source>
</evidence>
<dbReference type="SUPFAM" id="SSF103506">
    <property type="entry name" value="Mitochondrial carrier"/>
    <property type="match status" value="1"/>
</dbReference>
<dbReference type="InterPro" id="IPR044677">
    <property type="entry name" value="SLC25A3/Pic2/Mir1-like"/>
</dbReference>
<keyword evidence="9 10" id="KW-0472">Membrane</keyword>
<feature type="region of interest" description="Disordered" evidence="11">
    <location>
        <begin position="13"/>
        <end position="33"/>
    </location>
</feature>
<keyword evidence="14" id="KW-1185">Reference proteome</keyword>
<accession>A0ABP0L214</accession>
<keyword evidence="8" id="KW-0496">Mitochondrion</keyword>